<comment type="caution">
    <text evidence="1">The sequence shown here is derived from an EMBL/GenBank/DDBJ whole genome shotgun (WGS) entry which is preliminary data.</text>
</comment>
<organism evidence="1 2">
    <name type="scientific">Lentzea pudingi</name>
    <dbReference type="NCBI Taxonomy" id="1789439"/>
    <lineage>
        <taxon>Bacteria</taxon>
        <taxon>Bacillati</taxon>
        <taxon>Actinomycetota</taxon>
        <taxon>Actinomycetes</taxon>
        <taxon>Pseudonocardiales</taxon>
        <taxon>Pseudonocardiaceae</taxon>
        <taxon>Lentzea</taxon>
    </lineage>
</organism>
<gene>
    <name evidence="1" type="ORF">GCM10011609_56080</name>
</gene>
<sequence length="66" mass="7251">MTWAQVLVARLGEAGEEFLLEPREQVRGEHADVWHADDVNPVAAGSEEDGRTRLVARTVRPAARTG</sequence>
<proteinExistence type="predicted"/>
<dbReference type="Proteomes" id="UP000597656">
    <property type="component" value="Unassembled WGS sequence"/>
</dbReference>
<protein>
    <submittedName>
        <fullName evidence="1">Uncharacterized protein</fullName>
    </submittedName>
</protein>
<dbReference type="EMBL" id="BMNC01000008">
    <property type="protein sequence ID" value="GGN09119.1"/>
    <property type="molecule type" value="Genomic_DNA"/>
</dbReference>
<evidence type="ECO:0000313" key="2">
    <source>
        <dbReference type="Proteomes" id="UP000597656"/>
    </source>
</evidence>
<name>A0ABQ2II73_9PSEU</name>
<keyword evidence="2" id="KW-1185">Reference proteome</keyword>
<evidence type="ECO:0000313" key="1">
    <source>
        <dbReference type="EMBL" id="GGN09119.1"/>
    </source>
</evidence>
<reference evidence="2" key="1">
    <citation type="journal article" date="2019" name="Int. J. Syst. Evol. Microbiol.">
        <title>The Global Catalogue of Microorganisms (GCM) 10K type strain sequencing project: providing services to taxonomists for standard genome sequencing and annotation.</title>
        <authorList>
            <consortium name="The Broad Institute Genomics Platform"/>
            <consortium name="The Broad Institute Genome Sequencing Center for Infectious Disease"/>
            <person name="Wu L."/>
            <person name="Ma J."/>
        </authorList>
    </citation>
    <scope>NUCLEOTIDE SEQUENCE [LARGE SCALE GENOMIC DNA]</scope>
    <source>
        <strain evidence="2">CGMCC 4.7319</strain>
    </source>
</reference>
<accession>A0ABQ2II73</accession>